<dbReference type="GO" id="GO:0050660">
    <property type="term" value="F:flavin adenine dinucleotide binding"/>
    <property type="evidence" value="ECO:0007669"/>
    <property type="project" value="InterPro"/>
</dbReference>
<organism evidence="9 10">
    <name type="scientific">Desulfovibrio legallii</name>
    <dbReference type="NCBI Taxonomy" id="571438"/>
    <lineage>
        <taxon>Bacteria</taxon>
        <taxon>Pseudomonadati</taxon>
        <taxon>Thermodesulfobacteriota</taxon>
        <taxon>Desulfovibrionia</taxon>
        <taxon>Desulfovibrionales</taxon>
        <taxon>Desulfovibrionaceae</taxon>
        <taxon>Desulfovibrio</taxon>
    </lineage>
</organism>
<keyword evidence="3" id="KW-1003">Cell membrane</keyword>
<comment type="subcellular location">
    <subcellularLocation>
        <location evidence="1">Cell membrane</location>
        <topology evidence="1">Multi-pass membrane protein</topology>
    </subcellularLocation>
</comment>
<dbReference type="InterPro" id="IPR046342">
    <property type="entry name" value="CBS_dom_sf"/>
</dbReference>
<comment type="caution">
    <text evidence="9">The sequence shown here is derived from an EMBL/GenBank/DDBJ whole genome shotgun (WGS) entry which is preliminary data.</text>
</comment>
<keyword evidence="7" id="KW-0812">Transmembrane</keyword>
<dbReference type="InterPro" id="IPR005170">
    <property type="entry name" value="Transptr-assoc_dom"/>
</dbReference>
<dbReference type="InterPro" id="IPR044751">
    <property type="entry name" value="Ion_transp-like_CBS"/>
</dbReference>
<reference evidence="9 10" key="1">
    <citation type="submission" date="2018-12" db="EMBL/GenBank/DDBJ databases">
        <title>First genome draft of Desulfovibrio legallis sp. nov.</title>
        <authorList>
            <person name="Ben Dhia O."/>
            <person name="Najjari A."/>
            <person name="Ferjani R."/>
            <person name="Fhoula I."/>
            <person name="Fardeau M.-L."/>
            <person name="Boudabbous A."/>
            <person name="Ouzari H.I."/>
        </authorList>
    </citation>
    <scope>NUCLEOTIDE SEQUENCE [LARGE SCALE GENOMIC DNA]</scope>
    <source>
        <strain evidence="9 10">H1T</strain>
    </source>
</reference>
<feature type="transmembrane region" description="Helical" evidence="7">
    <location>
        <begin position="12"/>
        <end position="38"/>
    </location>
</feature>
<dbReference type="Proteomes" id="UP000292919">
    <property type="component" value="Unassembled WGS sequence"/>
</dbReference>
<feature type="domain" description="CBS" evidence="8">
    <location>
        <begin position="373"/>
        <end position="430"/>
    </location>
</feature>
<evidence type="ECO:0000313" key="9">
    <source>
        <dbReference type="EMBL" id="TBH78198.1"/>
    </source>
</evidence>
<evidence type="ECO:0000256" key="2">
    <source>
        <dbReference type="ARBA" id="ARBA00006337"/>
    </source>
</evidence>
<feature type="transmembrane region" description="Helical" evidence="7">
    <location>
        <begin position="156"/>
        <end position="176"/>
    </location>
</feature>
<dbReference type="InterPro" id="IPR000644">
    <property type="entry name" value="CBS_dom"/>
</dbReference>
<dbReference type="SUPFAM" id="SSF54631">
    <property type="entry name" value="CBS-domain pair"/>
    <property type="match status" value="1"/>
</dbReference>
<evidence type="ECO:0000256" key="4">
    <source>
        <dbReference type="ARBA" id="ARBA00022737"/>
    </source>
</evidence>
<dbReference type="CDD" id="cd04590">
    <property type="entry name" value="CBS_pair_CorC_HlyC_assoc"/>
    <property type="match status" value="1"/>
</dbReference>
<evidence type="ECO:0000256" key="7">
    <source>
        <dbReference type="SAM" id="Phobius"/>
    </source>
</evidence>
<evidence type="ECO:0000313" key="10">
    <source>
        <dbReference type="Proteomes" id="UP000292919"/>
    </source>
</evidence>
<gene>
    <name evidence="9" type="ORF">EB812_11310</name>
</gene>
<evidence type="ECO:0000256" key="5">
    <source>
        <dbReference type="ARBA" id="ARBA00023122"/>
    </source>
</evidence>
<keyword evidence="7" id="KW-1133">Transmembrane helix</keyword>
<keyword evidence="5 6" id="KW-0129">CBS domain</keyword>
<dbReference type="SUPFAM" id="SSF56176">
    <property type="entry name" value="FAD-binding/transporter-associated domain-like"/>
    <property type="match status" value="1"/>
</dbReference>
<dbReference type="Pfam" id="PF03471">
    <property type="entry name" value="CorC_HlyC"/>
    <property type="match status" value="1"/>
</dbReference>
<dbReference type="InterPro" id="IPR005496">
    <property type="entry name" value="Integral_membrane_TerC"/>
</dbReference>
<dbReference type="Gene3D" id="3.10.580.10">
    <property type="entry name" value="CBS-domain"/>
    <property type="match status" value="1"/>
</dbReference>
<evidence type="ECO:0000256" key="6">
    <source>
        <dbReference type="PROSITE-ProRule" id="PRU00703"/>
    </source>
</evidence>
<dbReference type="RefSeq" id="WP_118230763.1">
    <property type="nucleotide sequence ID" value="NZ_DBFBQU010000229.1"/>
</dbReference>
<dbReference type="InterPro" id="IPR036318">
    <property type="entry name" value="FAD-bd_PCMH-like_sf"/>
</dbReference>
<evidence type="ECO:0000259" key="8">
    <source>
        <dbReference type="PROSITE" id="PS51371"/>
    </source>
</evidence>
<dbReference type="PROSITE" id="PS51371">
    <property type="entry name" value="CBS"/>
    <property type="match status" value="1"/>
</dbReference>
<keyword evidence="7" id="KW-0472">Membrane</keyword>
<proteinExistence type="inferred from homology"/>
<name>A0A6H3F924_9BACT</name>
<dbReference type="AlphaFoldDB" id="A0A6H3F924"/>
<dbReference type="Pfam" id="PF03741">
    <property type="entry name" value="TerC"/>
    <property type="match status" value="1"/>
</dbReference>
<dbReference type="Pfam" id="PF00571">
    <property type="entry name" value="CBS"/>
    <property type="match status" value="1"/>
</dbReference>
<protein>
    <submittedName>
        <fullName evidence="9">Tellurium resistance protein TerC</fullName>
    </submittedName>
</protein>
<dbReference type="Gene3D" id="3.30.465.10">
    <property type="match status" value="1"/>
</dbReference>
<feature type="transmembrane region" description="Helical" evidence="7">
    <location>
        <begin position="50"/>
        <end position="74"/>
    </location>
</feature>
<dbReference type="InterPro" id="IPR016169">
    <property type="entry name" value="FAD-bd_PCMH_sub2"/>
</dbReference>
<comment type="similarity">
    <text evidence="2">Belongs to the UPF0053 family.</text>
</comment>
<dbReference type="EMBL" id="SIXC01000019">
    <property type="protein sequence ID" value="TBH78198.1"/>
    <property type="molecule type" value="Genomic_DNA"/>
</dbReference>
<keyword evidence="10" id="KW-1185">Reference proteome</keyword>
<feature type="transmembrane region" description="Helical" evidence="7">
    <location>
        <begin position="216"/>
        <end position="235"/>
    </location>
</feature>
<evidence type="ECO:0000256" key="3">
    <source>
        <dbReference type="ARBA" id="ARBA00022475"/>
    </source>
</evidence>
<dbReference type="SMART" id="SM01091">
    <property type="entry name" value="CorC_HlyC"/>
    <property type="match status" value="1"/>
</dbReference>
<dbReference type="PANTHER" id="PTHR22777:SF30">
    <property type="entry name" value="UPF0053 PROTEIN YEGH"/>
    <property type="match status" value="1"/>
</dbReference>
<keyword evidence="4" id="KW-0677">Repeat</keyword>
<evidence type="ECO:0000256" key="1">
    <source>
        <dbReference type="ARBA" id="ARBA00004651"/>
    </source>
</evidence>
<dbReference type="PANTHER" id="PTHR22777">
    <property type="entry name" value="HEMOLYSIN-RELATED"/>
    <property type="match status" value="1"/>
</dbReference>
<sequence length="531" mass="57958">MWDLAWIADPSAWIGLGTLVLLEVVLGVDNLVFISILVTRLPEAQRRQAFLTGISLALLMRLGLLAFMARLVTLTNPLFTLGGHGFSARDLILMAGGVFLLLKGTTELHDRVEGRAGSFSGPERHAGYWQVIVQIVVLDAVFSLDSIITSVGMVEHVPIMMLAVVSAMAIMVLAAAPLLHFVERHPSVIVLCLGFLLMIGLSLLADGLGYHIPKGYMYAAIGFSILVEACNQWALRNRRRRFSMRDMRESTARVILNFLGGGVPSGDMQLDAAALAGEAGGQLFAPQERDMVARVIRLGGRTARFIMTPRQRVRWLDSNADLPTVSRYAAAANLPWLPVLQRDTDEVLGVLRPGDLLAAPPPAKGAPWSLLPFVRPAPTIFEHTPLPTILDNFRTHPVPLAFVRDEYGDVVGVVTPAELISVLAGQMGDMPAGPEACRRPDGSWVMPGRLSVDLFASWLGVPLPKRLSSATLAGLIMERLGRIPVKGDHLLYHGWELEVLRMDKRRIDTVRAVKALPPVGVGRKKRAAKVR</sequence>
<feature type="transmembrane region" description="Helical" evidence="7">
    <location>
        <begin position="188"/>
        <end position="210"/>
    </location>
</feature>
<accession>A0A6H3F924</accession>
<dbReference type="GO" id="GO:0005886">
    <property type="term" value="C:plasma membrane"/>
    <property type="evidence" value="ECO:0007669"/>
    <property type="project" value="UniProtKB-SubCell"/>
</dbReference>